<dbReference type="EMBL" id="BPLR01012904">
    <property type="protein sequence ID" value="GIY57407.1"/>
    <property type="molecule type" value="Genomic_DNA"/>
</dbReference>
<reference evidence="1 2" key="1">
    <citation type="submission" date="2021-06" db="EMBL/GenBank/DDBJ databases">
        <title>Caerostris extrusa draft genome.</title>
        <authorList>
            <person name="Kono N."/>
            <person name="Arakawa K."/>
        </authorList>
    </citation>
    <scope>NUCLEOTIDE SEQUENCE [LARGE SCALE GENOMIC DNA]</scope>
</reference>
<dbReference type="AlphaFoldDB" id="A0AAV4UHT9"/>
<name>A0AAV4UHT9_CAEEX</name>
<sequence>MPPKSLYDICRLRTLELMTEDGYWDECPENPFSELPCDVVNDLFAFYRTMEYHYLRDLELLLSCGKLQRLDLRYPEFSEEECDQLFQLLPEQGCRSITFVKLSANFKNDENSRLEKLILKCPFIGEPSSEHIFESRSAEKFPIRLGLPTTFAITAIGTLLHSTDCENASGGFSIAVEDNPEQIAAYNLMFPEVIRSSTLIFPFVMELHIVVRHENCLEHLKNLKHLGSLSINFEFCSDNYSSALSKLLSLLRAIGPKLRILELHQFHNVPVNIIFRHCPDLEFFQLYGAAIICESVKTVYKFNNLKTLFVERMDALSHCNICSGILWS</sequence>
<evidence type="ECO:0000313" key="1">
    <source>
        <dbReference type="EMBL" id="GIY57407.1"/>
    </source>
</evidence>
<proteinExistence type="predicted"/>
<dbReference type="Gene3D" id="3.80.10.10">
    <property type="entry name" value="Ribonuclease Inhibitor"/>
    <property type="match status" value="1"/>
</dbReference>
<organism evidence="1 2">
    <name type="scientific">Caerostris extrusa</name>
    <name type="common">Bark spider</name>
    <name type="synonym">Caerostris bankana</name>
    <dbReference type="NCBI Taxonomy" id="172846"/>
    <lineage>
        <taxon>Eukaryota</taxon>
        <taxon>Metazoa</taxon>
        <taxon>Ecdysozoa</taxon>
        <taxon>Arthropoda</taxon>
        <taxon>Chelicerata</taxon>
        <taxon>Arachnida</taxon>
        <taxon>Araneae</taxon>
        <taxon>Araneomorphae</taxon>
        <taxon>Entelegynae</taxon>
        <taxon>Araneoidea</taxon>
        <taxon>Araneidae</taxon>
        <taxon>Caerostris</taxon>
    </lineage>
</organism>
<protein>
    <submittedName>
        <fullName evidence="1">Uncharacterized protein</fullName>
    </submittedName>
</protein>
<keyword evidence="2" id="KW-1185">Reference proteome</keyword>
<evidence type="ECO:0000313" key="2">
    <source>
        <dbReference type="Proteomes" id="UP001054945"/>
    </source>
</evidence>
<dbReference type="InterPro" id="IPR032675">
    <property type="entry name" value="LRR_dom_sf"/>
</dbReference>
<gene>
    <name evidence="1" type="ORF">CEXT_599621</name>
</gene>
<accession>A0AAV4UHT9</accession>
<dbReference type="SUPFAM" id="SSF52047">
    <property type="entry name" value="RNI-like"/>
    <property type="match status" value="1"/>
</dbReference>
<comment type="caution">
    <text evidence="1">The sequence shown here is derived from an EMBL/GenBank/DDBJ whole genome shotgun (WGS) entry which is preliminary data.</text>
</comment>
<dbReference type="Proteomes" id="UP001054945">
    <property type="component" value="Unassembled WGS sequence"/>
</dbReference>